<name>A0A9W9RDJ9_PENBR</name>
<dbReference type="Proteomes" id="UP001148299">
    <property type="component" value="Unassembled WGS sequence"/>
</dbReference>
<feature type="transmembrane region" description="Helical" evidence="1">
    <location>
        <begin position="271"/>
        <end position="290"/>
    </location>
</feature>
<accession>A0A9W9RDJ9</accession>
<reference evidence="2" key="1">
    <citation type="submission" date="2022-12" db="EMBL/GenBank/DDBJ databases">
        <authorList>
            <person name="Petersen C."/>
        </authorList>
    </citation>
    <scope>NUCLEOTIDE SEQUENCE</scope>
    <source>
        <strain evidence="2">IBT 35675</strain>
    </source>
</reference>
<organism evidence="2 3">
    <name type="scientific">Penicillium brevicompactum</name>
    <dbReference type="NCBI Taxonomy" id="5074"/>
    <lineage>
        <taxon>Eukaryota</taxon>
        <taxon>Fungi</taxon>
        <taxon>Dikarya</taxon>
        <taxon>Ascomycota</taxon>
        <taxon>Pezizomycotina</taxon>
        <taxon>Eurotiomycetes</taxon>
        <taxon>Eurotiomycetidae</taxon>
        <taxon>Eurotiales</taxon>
        <taxon>Aspergillaceae</taxon>
        <taxon>Penicillium</taxon>
    </lineage>
</organism>
<feature type="transmembrane region" description="Helical" evidence="1">
    <location>
        <begin position="31"/>
        <end position="51"/>
    </location>
</feature>
<gene>
    <name evidence="2" type="ORF">N7541_005359</name>
</gene>
<dbReference type="InterPro" id="IPR018750">
    <property type="entry name" value="DUF2306_membrane"/>
</dbReference>
<evidence type="ECO:0000313" key="3">
    <source>
        <dbReference type="Proteomes" id="UP001148299"/>
    </source>
</evidence>
<dbReference type="EMBL" id="JAPZBR010000003">
    <property type="protein sequence ID" value="KAJ5358201.1"/>
    <property type="molecule type" value="Genomic_DNA"/>
</dbReference>
<evidence type="ECO:0000256" key="1">
    <source>
        <dbReference type="SAM" id="Phobius"/>
    </source>
</evidence>
<reference evidence="2" key="2">
    <citation type="journal article" date="2023" name="IMA Fungus">
        <title>Comparative genomic study of the Penicillium genus elucidates a diverse pangenome and 15 lateral gene transfer events.</title>
        <authorList>
            <person name="Petersen C."/>
            <person name="Sorensen T."/>
            <person name="Nielsen M.R."/>
            <person name="Sondergaard T.E."/>
            <person name="Sorensen J.L."/>
            <person name="Fitzpatrick D.A."/>
            <person name="Frisvad J.C."/>
            <person name="Nielsen K.L."/>
        </authorList>
    </citation>
    <scope>NUCLEOTIDE SEQUENCE</scope>
    <source>
        <strain evidence="2">IBT 35675</strain>
    </source>
</reference>
<dbReference type="Pfam" id="PF10067">
    <property type="entry name" value="DUF2306"/>
    <property type="match status" value="1"/>
</dbReference>
<evidence type="ECO:0000313" key="2">
    <source>
        <dbReference type="EMBL" id="KAJ5358201.1"/>
    </source>
</evidence>
<keyword evidence="1" id="KW-0812">Transmembrane</keyword>
<keyword evidence="1" id="KW-0472">Membrane</keyword>
<keyword evidence="1" id="KW-1133">Transmembrane helix</keyword>
<keyword evidence="3" id="KW-1185">Reference proteome</keyword>
<feature type="transmembrane region" description="Helical" evidence="1">
    <location>
        <begin position="152"/>
        <end position="172"/>
    </location>
</feature>
<proteinExistence type="predicted"/>
<evidence type="ECO:0008006" key="4">
    <source>
        <dbReference type="Google" id="ProtNLM"/>
    </source>
</evidence>
<comment type="caution">
    <text evidence="2">The sequence shown here is derived from an EMBL/GenBank/DDBJ whole genome shotgun (WGS) entry which is preliminary data.</text>
</comment>
<dbReference type="AlphaFoldDB" id="A0A9W9RDJ9"/>
<sequence length="377" mass="41440">MVAPSRPPSNAFVATLRRVYNPIGFSKGYNFVLWFIFAGGLLGFVLARLMFLNYSGIFCATHPAGGVKGAAPGECWSYNSKTYLKVGIKLHLYTILPAGFLAVFQFVPIIRYKVILFHRINGYAILLLSLVGTAGALMIARVSFGGGIETQTVVGLLAILFLGSLSIAYYNIKKLQLEQHRAWMLRAWIYAGSIITCRIIMISAASIISLWGPFYKAERCDKLSSFYKSNDNLLQVYPSCNASASYVAVKADMHAGNAGNAAAALDLSFGMSVWLALALHAIGVEIYLHLTPAEFERLRKISYRKQLEAGFKAPGRAGLTADRLGDSELWVHVPDDRQANSASTYALLPNGQKTIDSNLLRQDHQHEISFSHTSRGF</sequence>
<feature type="transmembrane region" description="Helical" evidence="1">
    <location>
        <begin position="90"/>
        <end position="110"/>
    </location>
</feature>
<feature type="transmembrane region" description="Helical" evidence="1">
    <location>
        <begin position="184"/>
        <end position="208"/>
    </location>
</feature>
<protein>
    <recommendedName>
        <fullName evidence="4">Microtubule associated protein</fullName>
    </recommendedName>
</protein>
<feature type="transmembrane region" description="Helical" evidence="1">
    <location>
        <begin position="122"/>
        <end position="140"/>
    </location>
</feature>